<keyword evidence="2" id="KW-0732">Signal</keyword>
<feature type="compositionally biased region" description="Basic and acidic residues" evidence="1">
    <location>
        <begin position="60"/>
        <end position="70"/>
    </location>
</feature>
<feature type="signal peptide" evidence="2">
    <location>
        <begin position="1"/>
        <end position="22"/>
    </location>
</feature>
<evidence type="ECO:0000313" key="3">
    <source>
        <dbReference type="EMBL" id="TDH58573.1"/>
    </source>
</evidence>
<feature type="region of interest" description="Disordered" evidence="1">
    <location>
        <begin position="60"/>
        <end position="88"/>
    </location>
</feature>
<comment type="caution">
    <text evidence="3">The sequence shown here is derived from an EMBL/GenBank/DDBJ whole genome shotgun (WGS) entry which is preliminary data.</text>
</comment>
<reference evidence="3 4" key="1">
    <citation type="journal article" date="2016" name="J. Microbiol.">
        <title>Dankookia rubra gen. nov., sp. nov., an alphaproteobacterium isolated from sediment of a shallow stream.</title>
        <authorList>
            <person name="Kim W.H."/>
            <person name="Kim D.H."/>
            <person name="Kang K."/>
            <person name="Ahn T.Y."/>
        </authorList>
    </citation>
    <scope>NUCLEOTIDE SEQUENCE [LARGE SCALE GENOMIC DNA]</scope>
    <source>
        <strain evidence="3 4">JCM30602</strain>
    </source>
</reference>
<sequence length="88" mass="8576">MRRLSALAVLTLLAGAAGPALAEEGGCLKYGAAGAVAGHMVGSGHGVAGAAAGCALGAHERNKAEKKDAAQQKATAQQQQSPAQPKSN</sequence>
<feature type="chain" id="PRO_5020249623" description="Glycine zipper 2TM domain-containing protein" evidence="2">
    <location>
        <begin position="23"/>
        <end position="88"/>
    </location>
</feature>
<dbReference type="EMBL" id="SMSJ01000110">
    <property type="protein sequence ID" value="TDH58573.1"/>
    <property type="molecule type" value="Genomic_DNA"/>
</dbReference>
<dbReference type="Proteomes" id="UP000295096">
    <property type="component" value="Unassembled WGS sequence"/>
</dbReference>
<accession>A0A4R5Q7M9</accession>
<dbReference type="RefSeq" id="WP_133292601.1">
    <property type="nucleotide sequence ID" value="NZ_SMSJ01000110.1"/>
</dbReference>
<protein>
    <recommendedName>
        <fullName evidence="5">Glycine zipper 2TM domain-containing protein</fullName>
    </recommendedName>
</protein>
<gene>
    <name evidence="3" type="ORF">E2C06_31860</name>
</gene>
<dbReference type="AlphaFoldDB" id="A0A4R5Q7M9"/>
<evidence type="ECO:0008006" key="5">
    <source>
        <dbReference type="Google" id="ProtNLM"/>
    </source>
</evidence>
<evidence type="ECO:0000256" key="2">
    <source>
        <dbReference type="SAM" id="SignalP"/>
    </source>
</evidence>
<evidence type="ECO:0000256" key="1">
    <source>
        <dbReference type="SAM" id="MobiDB-lite"/>
    </source>
</evidence>
<organism evidence="3 4">
    <name type="scientific">Dankookia rubra</name>
    <dbReference type="NCBI Taxonomy" id="1442381"/>
    <lineage>
        <taxon>Bacteria</taxon>
        <taxon>Pseudomonadati</taxon>
        <taxon>Pseudomonadota</taxon>
        <taxon>Alphaproteobacteria</taxon>
        <taxon>Acetobacterales</taxon>
        <taxon>Roseomonadaceae</taxon>
        <taxon>Dankookia</taxon>
    </lineage>
</organism>
<evidence type="ECO:0000313" key="4">
    <source>
        <dbReference type="Proteomes" id="UP000295096"/>
    </source>
</evidence>
<name>A0A4R5Q7M9_9PROT</name>
<feature type="compositionally biased region" description="Low complexity" evidence="1">
    <location>
        <begin position="71"/>
        <end position="88"/>
    </location>
</feature>
<proteinExistence type="predicted"/>
<keyword evidence="4" id="KW-1185">Reference proteome</keyword>